<evidence type="ECO:0000256" key="1">
    <source>
        <dbReference type="SAM" id="MobiDB-lite"/>
    </source>
</evidence>
<proteinExistence type="predicted"/>
<dbReference type="PANTHER" id="PTHR33361">
    <property type="entry name" value="GLR0591 PROTEIN"/>
    <property type="match status" value="1"/>
</dbReference>
<keyword evidence="3" id="KW-1185">Reference proteome</keyword>
<evidence type="ECO:0008006" key="4">
    <source>
        <dbReference type="Google" id="ProtNLM"/>
    </source>
</evidence>
<reference evidence="2 3" key="1">
    <citation type="journal article" date="2016" name="Gut Pathog.">
        <title>Whole genome sequencing of "Faecalibaculum rodentium" ALO17, isolated from C57BL/6J laboratory mouse feces.</title>
        <authorList>
            <person name="Lim S."/>
            <person name="Chang D.H."/>
            <person name="Ahn S."/>
            <person name="Kim B.C."/>
        </authorList>
    </citation>
    <scope>NUCLEOTIDE SEQUENCE [LARGE SCALE GENOMIC DNA]</scope>
    <source>
        <strain evidence="2 3">Alo17</strain>
    </source>
</reference>
<dbReference type="PANTHER" id="PTHR33361:SF2">
    <property type="entry name" value="DUF885 DOMAIN-CONTAINING PROTEIN"/>
    <property type="match status" value="1"/>
</dbReference>
<dbReference type="InterPro" id="IPR010281">
    <property type="entry name" value="DUF885"/>
</dbReference>
<feature type="region of interest" description="Disordered" evidence="1">
    <location>
        <begin position="74"/>
        <end position="106"/>
    </location>
</feature>
<dbReference type="Proteomes" id="UP000069771">
    <property type="component" value="Chromosome"/>
</dbReference>
<accession>A0A140DRG8</accession>
<name>A0A140DRG8_9FIRM</name>
<dbReference type="AlphaFoldDB" id="A0A140DRG8"/>
<sequence length="654" mass="75091">MARDVRSRFFHHRPRTTVAACNRIERKKRLLQWVQCKRRDKSRTKESNMKQLTLHHTAAWLLAASLLFSGCAGRTPQADPDTGDTPHKQETVDSTESTAAAAHPDPDFTAYTEDYVRQTCENSYLVLHHYFEDPESFGIDPAKAEVTLGSILPDEEDMELEDEMAERLQSFDRADLDLTQQVIYDSLSFQFDVADQVYDTRYNCLDQIWNAYNNPADSLVQTFSEYEIREEADIAPLITLLEDTPRFVDDCMAYTKEQADRGLLMLEYDDVQEKCEEIIEAGSESAVSRNLQEEIRALDLPEKTEETYLDQVNKALETSFYPQFDRICRDLKPWQNKSRDITGLANLENGRDYYTALAHDATGTEDTPEEMQENLQKTVVSLSLQMQNMMDKDPQSVQEATNLVTDFESVDEIMAFLEDNYQRDFPTVQAMDYEVQPLSGEQANPGVMAYFMIPPVDNTAPCRIRFNAVDYGSDTTDVALYDTLAHEGIPGHMYQTQYDHETFVYPIQYMLNNSGFTEGYATYVEGQANKWLDASQNAVKFYNWMMMLTNCYTALMDLSVNYEGASLEEFNEEYGDVFGSGDLSDIYDQLAFCPAQFQSYYYGHYKIMTLRNEARKALGSSFESRDFNQALLKDGSVPFAIVERNIQTYIDSRR</sequence>
<organism evidence="2 3">
    <name type="scientific">Faecalibaculum rodentium</name>
    <dbReference type="NCBI Taxonomy" id="1702221"/>
    <lineage>
        <taxon>Bacteria</taxon>
        <taxon>Bacillati</taxon>
        <taxon>Bacillota</taxon>
        <taxon>Erysipelotrichia</taxon>
        <taxon>Erysipelotrichales</taxon>
        <taxon>Erysipelotrichaceae</taxon>
        <taxon>Faecalibaculum</taxon>
    </lineage>
</organism>
<evidence type="ECO:0000313" key="2">
    <source>
        <dbReference type="EMBL" id="AMK53245.1"/>
    </source>
</evidence>
<gene>
    <name evidence="2" type="ORF">AALO17_01110</name>
</gene>
<evidence type="ECO:0000313" key="3">
    <source>
        <dbReference type="Proteomes" id="UP000069771"/>
    </source>
</evidence>
<dbReference type="KEGG" id="fro:AALO17_01110"/>
<protein>
    <recommendedName>
        <fullName evidence="4">DUF885 domain-containing protein</fullName>
    </recommendedName>
</protein>
<dbReference type="STRING" id="1702221.AALO17_01110"/>
<dbReference type="Pfam" id="PF05960">
    <property type="entry name" value="DUF885"/>
    <property type="match status" value="1"/>
</dbReference>
<dbReference type="EMBL" id="CP011391">
    <property type="protein sequence ID" value="AMK53245.1"/>
    <property type="molecule type" value="Genomic_DNA"/>
</dbReference>